<protein>
    <submittedName>
        <fullName evidence="1">Uncharacterized protein</fullName>
    </submittedName>
</protein>
<sequence>MHLILSIPFSQAKISGHYIEGEAIPDTPVPFISSPVPQEPLDQPDIKQLPTFTHHQWCMNHGVATEFPESPANVSYNTQGALDELPLDISNVMD</sequence>
<reference evidence="1" key="1">
    <citation type="submission" date="2022-04" db="EMBL/GenBank/DDBJ databases">
        <title>Genome of the entomopathogenic fungus Entomophthora muscae.</title>
        <authorList>
            <person name="Elya C."/>
            <person name="Lovett B.R."/>
            <person name="Lee E."/>
            <person name="Macias A.M."/>
            <person name="Hajek A.E."/>
            <person name="De Bivort B.L."/>
            <person name="Kasson M.T."/>
            <person name="De Fine Licht H.H."/>
            <person name="Stajich J.E."/>
        </authorList>
    </citation>
    <scope>NUCLEOTIDE SEQUENCE</scope>
    <source>
        <strain evidence="1">Berkeley</strain>
    </source>
</reference>
<name>A0ACC2TE36_9FUNG</name>
<dbReference type="EMBL" id="QTSX02002956">
    <property type="protein sequence ID" value="KAJ9072854.1"/>
    <property type="molecule type" value="Genomic_DNA"/>
</dbReference>
<organism evidence="1 2">
    <name type="scientific">Entomophthora muscae</name>
    <dbReference type="NCBI Taxonomy" id="34485"/>
    <lineage>
        <taxon>Eukaryota</taxon>
        <taxon>Fungi</taxon>
        <taxon>Fungi incertae sedis</taxon>
        <taxon>Zoopagomycota</taxon>
        <taxon>Entomophthoromycotina</taxon>
        <taxon>Entomophthoromycetes</taxon>
        <taxon>Entomophthorales</taxon>
        <taxon>Entomophthoraceae</taxon>
        <taxon>Entomophthora</taxon>
    </lineage>
</organism>
<comment type="caution">
    <text evidence="1">The sequence shown here is derived from an EMBL/GenBank/DDBJ whole genome shotgun (WGS) entry which is preliminary data.</text>
</comment>
<accession>A0ACC2TE36</accession>
<evidence type="ECO:0000313" key="1">
    <source>
        <dbReference type="EMBL" id="KAJ9072854.1"/>
    </source>
</evidence>
<proteinExistence type="predicted"/>
<gene>
    <name evidence="1" type="ORF">DSO57_1022799</name>
</gene>
<evidence type="ECO:0000313" key="2">
    <source>
        <dbReference type="Proteomes" id="UP001165960"/>
    </source>
</evidence>
<dbReference type="Proteomes" id="UP001165960">
    <property type="component" value="Unassembled WGS sequence"/>
</dbReference>
<keyword evidence="2" id="KW-1185">Reference proteome</keyword>